<dbReference type="OrthoDB" id="9804759at2"/>
<dbReference type="PANTHER" id="PTHR12901">
    <property type="entry name" value="SPERM PROTEIN HOMOLOG"/>
    <property type="match status" value="1"/>
</dbReference>
<comment type="similarity">
    <text evidence="1">Belongs to the ribosome association toxin RatA family.</text>
</comment>
<evidence type="ECO:0000313" key="4">
    <source>
        <dbReference type="EMBL" id="RLQ23623.1"/>
    </source>
</evidence>
<feature type="domain" description="Coenzyme Q-binding protein COQ10 START" evidence="3">
    <location>
        <begin position="10"/>
        <end position="134"/>
    </location>
</feature>
<dbReference type="InterPro" id="IPR044996">
    <property type="entry name" value="COQ10-like"/>
</dbReference>
<dbReference type="InterPro" id="IPR005031">
    <property type="entry name" value="COQ10_START"/>
</dbReference>
<keyword evidence="2" id="KW-1277">Toxin-antitoxin system</keyword>
<evidence type="ECO:0000256" key="2">
    <source>
        <dbReference type="ARBA" id="ARBA00022649"/>
    </source>
</evidence>
<dbReference type="CDD" id="cd07813">
    <property type="entry name" value="COQ10p_like"/>
    <property type="match status" value="1"/>
</dbReference>
<dbReference type="GO" id="GO:0048039">
    <property type="term" value="F:ubiquinone binding"/>
    <property type="evidence" value="ECO:0007669"/>
    <property type="project" value="InterPro"/>
</dbReference>
<proteinExistence type="inferred from homology"/>
<dbReference type="Gene3D" id="3.30.530.20">
    <property type="match status" value="1"/>
</dbReference>
<reference evidence="4 5" key="1">
    <citation type="submission" date="2018-07" db="EMBL/GenBank/DDBJ databases">
        <title>Halioglobus sp. genome submission.</title>
        <authorList>
            <person name="Ye M.-Q."/>
            <person name="Du Z.-J."/>
        </authorList>
    </citation>
    <scope>NUCLEOTIDE SEQUENCE [LARGE SCALE GENOMIC DNA]</scope>
    <source>
        <strain evidence="4 5">U0301</strain>
    </source>
</reference>
<dbReference type="GO" id="GO:0045333">
    <property type="term" value="P:cellular respiration"/>
    <property type="evidence" value="ECO:0007669"/>
    <property type="project" value="InterPro"/>
</dbReference>
<protein>
    <submittedName>
        <fullName evidence="4">Type II toxin-antitoxin system RatA family toxin</fullName>
    </submittedName>
</protein>
<keyword evidence="5" id="KW-1185">Reference proteome</keyword>
<gene>
    <name evidence="4" type="ORF">DWB85_00245</name>
</gene>
<dbReference type="PANTHER" id="PTHR12901:SF10">
    <property type="entry name" value="COENZYME Q-BINDING PROTEIN COQ10, MITOCHONDRIAL"/>
    <property type="match status" value="1"/>
</dbReference>
<dbReference type="Proteomes" id="UP000265509">
    <property type="component" value="Unassembled WGS sequence"/>
</dbReference>
<evidence type="ECO:0000256" key="1">
    <source>
        <dbReference type="ARBA" id="ARBA00008918"/>
    </source>
</evidence>
<dbReference type="SUPFAM" id="SSF55961">
    <property type="entry name" value="Bet v1-like"/>
    <property type="match status" value="1"/>
</dbReference>
<dbReference type="AlphaFoldDB" id="A0A3L7E4R6"/>
<dbReference type="EMBL" id="QRAN01000001">
    <property type="protein sequence ID" value="RLQ23623.1"/>
    <property type="molecule type" value="Genomic_DNA"/>
</dbReference>
<name>A0A3L7E4R6_9GAMM</name>
<dbReference type="Pfam" id="PF03364">
    <property type="entry name" value="Polyketide_cyc"/>
    <property type="match status" value="1"/>
</dbReference>
<dbReference type="InterPro" id="IPR023393">
    <property type="entry name" value="START-like_dom_sf"/>
</dbReference>
<evidence type="ECO:0000259" key="3">
    <source>
        <dbReference type="Pfam" id="PF03364"/>
    </source>
</evidence>
<dbReference type="RefSeq" id="WP_117951958.1">
    <property type="nucleotide sequence ID" value="NZ_QRAN01000001.1"/>
</dbReference>
<comment type="caution">
    <text evidence="4">The sequence shown here is derived from an EMBL/GenBank/DDBJ whole genome shotgun (WGS) entry which is preliminary data.</text>
</comment>
<accession>A0A3L7E4R6</accession>
<sequence length="143" mass="15924">MANISRSALLPYRPQQLFDLVNDIEAYPHYMDGCVGAEVLRREEGRVEARLDLSKGGVSQSFVTRNRMVDAEHISLELVEGPFRQFQGRWEFTPLGDSACKVSLDLSFRVNNAILGAAASKLFDSVTSNLVTAVEKRAKELYG</sequence>
<evidence type="ECO:0000313" key="5">
    <source>
        <dbReference type="Proteomes" id="UP000265509"/>
    </source>
</evidence>
<organism evidence="4 5">
    <name type="scientific">Seongchinamella sediminis</name>
    <dbReference type="NCBI Taxonomy" id="2283635"/>
    <lineage>
        <taxon>Bacteria</taxon>
        <taxon>Pseudomonadati</taxon>
        <taxon>Pseudomonadota</taxon>
        <taxon>Gammaproteobacteria</taxon>
        <taxon>Cellvibrionales</taxon>
        <taxon>Halieaceae</taxon>
        <taxon>Seongchinamella</taxon>
    </lineage>
</organism>